<dbReference type="Pfam" id="PF07679">
    <property type="entry name" value="I-set"/>
    <property type="match status" value="2"/>
</dbReference>
<feature type="compositionally biased region" description="Low complexity" evidence="2">
    <location>
        <begin position="234"/>
        <end position="246"/>
    </location>
</feature>
<dbReference type="InterPro" id="IPR013783">
    <property type="entry name" value="Ig-like_fold"/>
</dbReference>
<dbReference type="SMART" id="SM00409">
    <property type="entry name" value="IG"/>
    <property type="match status" value="2"/>
</dbReference>
<name>A0AAV7JC74_9METZ</name>
<dbReference type="SUPFAM" id="SSF48726">
    <property type="entry name" value="Immunoglobulin"/>
    <property type="match status" value="2"/>
</dbReference>
<dbReference type="InterPro" id="IPR007110">
    <property type="entry name" value="Ig-like_dom"/>
</dbReference>
<evidence type="ECO:0000256" key="3">
    <source>
        <dbReference type="SAM" id="Phobius"/>
    </source>
</evidence>
<accession>A0AAV7JC74</accession>
<keyword evidence="3" id="KW-0812">Transmembrane</keyword>
<dbReference type="Proteomes" id="UP001165289">
    <property type="component" value="Unassembled WGS sequence"/>
</dbReference>
<evidence type="ECO:0000256" key="1">
    <source>
        <dbReference type="ARBA" id="ARBA00023319"/>
    </source>
</evidence>
<feature type="domain" description="Ig-like" evidence="5">
    <location>
        <begin position="114"/>
        <end position="209"/>
    </location>
</feature>
<reference evidence="6 7" key="1">
    <citation type="journal article" date="2023" name="BMC Biol.">
        <title>The compact genome of the sponge Oopsacas minuta (Hexactinellida) is lacking key metazoan core genes.</title>
        <authorList>
            <person name="Santini S."/>
            <person name="Schenkelaars Q."/>
            <person name="Jourda C."/>
            <person name="Duchesne M."/>
            <person name="Belahbib H."/>
            <person name="Rocher C."/>
            <person name="Selva M."/>
            <person name="Riesgo A."/>
            <person name="Vervoort M."/>
            <person name="Leys S.P."/>
            <person name="Kodjabachian L."/>
            <person name="Le Bivic A."/>
            <person name="Borchiellini C."/>
            <person name="Claverie J.M."/>
            <person name="Renard E."/>
        </authorList>
    </citation>
    <scope>NUCLEOTIDE SEQUENCE [LARGE SCALE GENOMIC DNA]</scope>
    <source>
        <strain evidence="6">SPO-2</strain>
    </source>
</reference>
<dbReference type="CDD" id="cd00096">
    <property type="entry name" value="Ig"/>
    <property type="match status" value="1"/>
</dbReference>
<protein>
    <submittedName>
        <fullName evidence="6">Immunoglobulin superfamily member 10</fullName>
    </submittedName>
</protein>
<dbReference type="PANTHER" id="PTHR10075">
    <property type="entry name" value="BASIGIN RELATED"/>
    <property type="match status" value="1"/>
</dbReference>
<feature type="compositionally biased region" description="Polar residues" evidence="2">
    <location>
        <begin position="458"/>
        <end position="475"/>
    </location>
</feature>
<evidence type="ECO:0000259" key="5">
    <source>
        <dbReference type="PROSITE" id="PS50835"/>
    </source>
</evidence>
<organism evidence="6 7">
    <name type="scientific">Oopsacas minuta</name>
    <dbReference type="NCBI Taxonomy" id="111878"/>
    <lineage>
        <taxon>Eukaryota</taxon>
        <taxon>Metazoa</taxon>
        <taxon>Porifera</taxon>
        <taxon>Hexactinellida</taxon>
        <taxon>Hexasterophora</taxon>
        <taxon>Lyssacinosida</taxon>
        <taxon>Leucopsacidae</taxon>
        <taxon>Oopsacas</taxon>
    </lineage>
</organism>
<dbReference type="InterPro" id="IPR003599">
    <property type="entry name" value="Ig_sub"/>
</dbReference>
<keyword evidence="1" id="KW-0393">Immunoglobulin domain</keyword>
<feature type="chain" id="PRO_5043361477" evidence="4">
    <location>
        <begin position="18"/>
        <end position="482"/>
    </location>
</feature>
<keyword evidence="4" id="KW-0732">Signal</keyword>
<keyword evidence="3" id="KW-0472">Membrane</keyword>
<dbReference type="AlphaFoldDB" id="A0AAV7JC74"/>
<dbReference type="InterPro" id="IPR013098">
    <property type="entry name" value="Ig_I-set"/>
</dbReference>
<feature type="compositionally biased region" description="Basic and acidic residues" evidence="2">
    <location>
        <begin position="445"/>
        <end position="455"/>
    </location>
</feature>
<proteinExistence type="predicted"/>
<keyword evidence="7" id="KW-1185">Reference proteome</keyword>
<gene>
    <name evidence="6" type="ORF">LOD99_12500</name>
</gene>
<keyword evidence="3" id="KW-1133">Transmembrane helix</keyword>
<evidence type="ECO:0000256" key="2">
    <source>
        <dbReference type="SAM" id="MobiDB-lite"/>
    </source>
</evidence>
<dbReference type="SMART" id="SM00408">
    <property type="entry name" value="IGc2"/>
    <property type="match status" value="2"/>
</dbReference>
<comment type="caution">
    <text evidence="6">The sequence shown here is derived from an EMBL/GenBank/DDBJ whole genome shotgun (WGS) entry which is preliminary data.</text>
</comment>
<evidence type="ECO:0000313" key="7">
    <source>
        <dbReference type="Proteomes" id="UP001165289"/>
    </source>
</evidence>
<feature type="region of interest" description="Disordered" evidence="2">
    <location>
        <begin position="222"/>
        <end position="246"/>
    </location>
</feature>
<dbReference type="InterPro" id="IPR003598">
    <property type="entry name" value="Ig_sub2"/>
</dbReference>
<feature type="region of interest" description="Disordered" evidence="2">
    <location>
        <begin position="428"/>
        <end position="482"/>
    </location>
</feature>
<dbReference type="InterPro" id="IPR036179">
    <property type="entry name" value="Ig-like_dom_sf"/>
</dbReference>
<evidence type="ECO:0000256" key="4">
    <source>
        <dbReference type="SAM" id="SignalP"/>
    </source>
</evidence>
<feature type="transmembrane region" description="Helical" evidence="3">
    <location>
        <begin position="261"/>
        <end position="293"/>
    </location>
</feature>
<dbReference type="Gene3D" id="2.60.40.10">
    <property type="entry name" value="Immunoglobulins"/>
    <property type="match status" value="2"/>
</dbReference>
<evidence type="ECO:0000313" key="6">
    <source>
        <dbReference type="EMBL" id="KAI6646380.1"/>
    </source>
</evidence>
<dbReference type="PANTHER" id="PTHR10075:SF14">
    <property type="entry name" value="CELL ADHESION MOLECULE DSCAM2-RELATED"/>
    <property type="match status" value="1"/>
</dbReference>
<feature type="compositionally biased region" description="Polar residues" evidence="2">
    <location>
        <begin position="222"/>
        <end position="233"/>
    </location>
</feature>
<feature type="domain" description="Ig-like" evidence="5">
    <location>
        <begin position="24"/>
        <end position="103"/>
    </location>
</feature>
<feature type="signal peptide" evidence="4">
    <location>
        <begin position="1"/>
        <end position="17"/>
    </location>
</feature>
<dbReference type="EMBL" id="JAKMXF010000354">
    <property type="protein sequence ID" value="KAI6646380.1"/>
    <property type="molecule type" value="Genomic_DNA"/>
</dbReference>
<dbReference type="PROSITE" id="PS50835">
    <property type="entry name" value="IG_LIKE"/>
    <property type="match status" value="2"/>
</dbReference>
<sequence>MQMQIVLLFILYCSARACQLNIEPNSLRTTSTSKGQFSGFCSCIGAAEDSYQFTWYRHGHLLVNTDRVRLELNRSNRILFQRILVEDEGEYVCVATARDSSISINTTLFVYVAPVLEDNKSKELSIGVGSTLELPCPIKFLDLHSILTITWVLSSNNRLSSENPQGGRFTFVTETKGLLLRDAHIADAGEYICYASNEADAVTFSWDISVIDFIGETELTTQLPSATSDNEPLSTSDSPDTTTLRTTKDTSTAASLLSSPLYITLIILAFIITCTLILITVIISITCVCAVCYHSKMIVTDEKLASCTHKTPPNSVYPTRMSDYIQKTGYSHTGPSPAISLQSLGSQIHHSTRRIIAPPPCCVTDTTSLDSPMGQSQNYLTAPNNFKPLPYHMRYPSDQGEYNFVSSQGELVCPRCCPSVTMSEPRMTYANSPRLTPKLQPKKHSLPDRIEDSHPHPLTQTKSRNSPYSHLSGSTVVHEIDV</sequence>